<dbReference type="InterPro" id="IPR015797">
    <property type="entry name" value="NUDIX_hydrolase-like_dom_sf"/>
</dbReference>
<evidence type="ECO:0000256" key="9">
    <source>
        <dbReference type="ARBA" id="ARBA00022801"/>
    </source>
</evidence>
<organism evidence="16 17">
    <name type="scientific">Robiginitalea myxolifaciens</name>
    <dbReference type="NCBI Taxonomy" id="400055"/>
    <lineage>
        <taxon>Bacteria</taxon>
        <taxon>Pseudomonadati</taxon>
        <taxon>Bacteroidota</taxon>
        <taxon>Flavobacteriia</taxon>
        <taxon>Flavobacteriales</taxon>
        <taxon>Flavobacteriaceae</taxon>
        <taxon>Robiginitalea</taxon>
    </lineage>
</organism>
<dbReference type="InterPro" id="IPR029119">
    <property type="entry name" value="MutY_C"/>
</dbReference>
<dbReference type="GO" id="GO:0032357">
    <property type="term" value="F:oxidized purine DNA binding"/>
    <property type="evidence" value="ECO:0007669"/>
    <property type="project" value="TreeGrafter"/>
</dbReference>
<dbReference type="InterPro" id="IPR044298">
    <property type="entry name" value="MIG/MutY"/>
</dbReference>
<dbReference type="InterPro" id="IPR011257">
    <property type="entry name" value="DNA_glycosylase"/>
</dbReference>
<evidence type="ECO:0000256" key="11">
    <source>
        <dbReference type="ARBA" id="ARBA00023014"/>
    </source>
</evidence>
<dbReference type="InterPro" id="IPR005760">
    <property type="entry name" value="A/G_AdeGlyc_MutY"/>
</dbReference>
<dbReference type="CDD" id="cd00056">
    <property type="entry name" value="ENDO3c"/>
    <property type="match status" value="1"/>
</dbReference>
<keyword evidence="12" id="KW-0234">DNA repair</keyword>
<dbReference type="NCBIfam" id="TIGR01084">
    <property type="entry name" value="mutY"/>
    <property type="match status" value="1"/>
</dbReference>
<evidence type="ECO:0000256" key="12">
    <source>
        <dbReference type="ARBA" id="ARBA00023204"/>
    </source>
</evidence>
<dbReference type="Proteomes" id="UP000199534">
    <property type="component" value="Unassembled WGS sequence"/>
</dbReference>
<comment type="similarity">
    <text evidence="3 14">Belongs to the Nth/MutY family.</text>
</comment>
<dbReference type="GO" id="GO:0000701">
    <property type="term" value="F:purine-specific mismatch base pair DNA N-glycosylase activity"/>
    <property type="evidence" value="ECO:0007669"/>
    <property type="project" value="UniProtKB-EC"/>
</dbReference>
<evidence type="ECO:0000256" key="5">
    <source>
        <dbReference type="ARBA" id="ARBA00022023"/>
    </source>
</evidence>
<evidence type="ECO:0000256" key="6">
    <source>
        <dbReference type="ARBA" id="ARBA00022485"/>
    </source>
</evidence>
<dbReference type="InterPro" id="IPR003265">
    <property type="entry name" value="HhH-GPD_domain"/>
</dbReference>
<dbReference type="Gene3D" id="3.90.79.10">
    <property type="entry name" value="Nucleoside Triphosphate Pyrophosphohydrolase"/>
    <property type="match status" value="1"/>
</dbReference>
<dbReference type="Pfam" id="PF00633">
    <property type="entry name" value="HHH"/>
    <property type="match status" value="1"/>
</dbReference>
<keyword evidence="17" id="KW-1185">Reference proteome</keyword>
<dbReference type="InterPro" id="IPR023170">
    <property type="entry name" value="HhH_base_excis_C"/>
</dbReference>
<dbReference type="Gene3D" id="1.10.1670.10">
    <property type="entry name" value="Helix-hairpin-Helix base-excision DNA repair enzymes (C-terminal)"/>
    <property type="match status" value="1"/>
</dbReference>
<dbReference type="SMART" id="SM00525">
    <property type="entry name" value="FES"/>
    <property type="match status" value="1"/>
</dbReference>
<reference evidence="16 17" key="1">
    <citation type="submission" date="2016-10" db="EMBL/GenBank/DDBJ databases">
        <authorList>
            <person name="de Groot N.N."/>
        </authorList>
    </citation>
    <scope>NUCLEOTIDE SEQUENCE [LARGE SCALE GENOMIC DNA]</scope>
    <source>
        <strain evidence="16 17">DSM 21019</strain>
    </source>
</reference>
<evidence type="ECO:0000259" key="15">
    <source>
        <dbReference type="SMART" id="SM00478"/>
    </source>
</evidence>
<dbReference type="InterPro" id="IPR003651">
    <property type="entry name" value="Endonuclease3_FeS-loop_motif"/>
</dbReference>
<feature type="domain" description="HhH-GPD" evidence="15">
    <location>
        <begin position="35"/>
        <end position="186"/>
    </location>
</feature>
<dbReference type="CDD" id="cd03431">
    <property type="entry name" value="NUDIX_DNA_Glycosylase_C-MutY"/>
    <property type="match status" value="1"/>
</dbReference>
<dbReference type="RefSeq" id="WP_092981700.1">
    <property type="nucleotide sequence ID" value="NZ_FOYQ01000001.1"/>
</dbReference>
<dbReference type="OrthoDB" id="9802365at2"/>
<keyword evidence="9" id="KW-0378">Hydrolase</keyword>
<evidence type="ECO:0000256" key="10">
    <source>
        <dbReference type="ARBA" id="ARBA00023004"/>
    </source>
</evidence>
<dbReference type="SUPFAM" id="SSF48150">
    <property type="entry name" value="DNA-glycosylase"/>
    <property type="match status" value="1"/>
</dbReference>
<keyword evidence="13 14" id="KW-0326">Glycosidase</keyword>
<dbReference type="STRING" id="400055.SAMN04490243_1358"/>
<evidence type="ECO:0000256" key="2">
    <source>
        <dbReference type="ARBA" id="ARBA00002933"/>
    </source>
</evidence>
<evidence type="ECO:0000256" key="7">
    <source>
        <dbReference type="ARBA" id="ARBA00022723"/>
    </source>
</evidence>
<dbReference type="GO" id="GO:0046872">
    <property type="term" value="F:metal ion binding"/>
    <property type="evidence" value="ECO:0007669"/>
    <property type="project" value="UniProtKB-UniRule"/>
</dbReference>
<dbReference type="GO" id="GO:0034039">
    <property type="term" value="F:8-oxo-7,8-dihydroguanine DNA N-glycosylase activity"/>
    <property type="evidence" value="ECO:0007669"/>
    <property type="project" value="TreeGrafter"/>
</dbReference>
<dbReference type="GO" id="GO:0006298">
    <property type="term" value="P:mismatch repair"/>
    <property type="evidence" value="ECO:0007669"/>
    <property type="project" value="TreeGrafter"/>
</dbReference>
<dbReference type="Pfam" id="PF00730">
    <property type="entry name" value="HhH-GPD"/>
    <property type="match status" value="1"/>
</dbReference>
<dbReference type="AlphaFoldDB" id="A0A1I6G7Q9"/>
<gene>
    <name evidence="16" type="ORF">SAMN04490243_1358</name>
</gene>
<dbReference type="EC" id="3.2.2.31" evidence="4 14"/>
<evidence type="ECO:0000256" key="14">
    <source>
        <dbReference type="RuleBase" id="RU365096"/>
    </source>
</evidence>
<evidence type="ECO:0000256" key="4">
    <source>
        <dbReference type="ARBA" id="ARBA00012045"/>
    </source>
</evidence>
<accession>A0A1I6G7Q9</accession>
<dbReference type="SUPFAM" id="SSF55811">
    <property type="entry name" value="Nudix"/>
    <property type="match status" value="1"/>
</dbReference>
<dbReference type="GO" id="GO:0051539">
    <property type="term" value="F:4 iron, 4 sulfur cluster binding"/>
    <property type="evidence" value="ECO:0007669"/>
    <property type="project" value="UniProtKB-UniRule"/>
</dbReference>
<dbReference type="GO" id="GO:0035485">
    <property type="term" value="F:adenine/guanine mispair binding"/>
    <property type="evidence" value="ECO:0007669"/>
    <property type="project" value="TreeGrafter"/>
</dbReference>
<keyword evidence="7" id="KW-0479">Metal-binding</keyword>
<evidence type="ECO:0000313" key="16">
    <source>
        <dbReference type="EMBL" id="SFR38170.1"/>
    </source>
</evidence>
<sequence>MEFSDHLLNWYAKNKRELPWRSSRDPYRIWLSEIILQQTRVAQGLPYYERFVNAFPTVHDLASASEAEVLKLWQGLGYYSRARNLLATAREVSRERGGKFPGTYNDLLELKGVGPYTAAAIASICFQEAVPVVDGNVFRVLSRYFGEVTPIDTSTGQRKFRELAREVMAPDAIRDYNQAIMEFGAMQCTPRNPDCDSCPLADSCVARGTQRVDSLPVKAGKTAVRKRNFHYLVPVDKAGNTWMELRTTSGIWQGLYQFPLLESPPGSVTRGEEPTQKSLLAALSTALGEKDLMVDRLVQFNQTPKVHKLSHQHLHTTFWIIYLDHLPAGRIPLAKMEEKPVPVLIAKFIEAFKNSYF</sequence>
<dbReference type="EMBL" id="FOYQ01000001">
    <property type="protein sequence ID" value="SFR38170.1"/>
    <property type="molecule type" value="Genomic_DNA"/>
</dbReference>
<dbReference type="Pfam" id="PF10576">
    <property type="entry name" value="EndIII_4Fe-2S"/>
    <property type="match status" value="1"/>
</dbReference>
<keyword evidence="10 14" id="KW-0408">Iron</keyword>
<keyword evidence="8 14" id="KW-0227">DNA damage</keyword>
<dbReference type="SMART" id="SM00478">
    <property type="entry name" value="ENDO3c"/>
    <property type="match status" value="1"/>
</dbReference>
<comment type="cofactor">
    <cofactor evidence="14">
        <name>[4Fe-4S] cluster</name>
        <dbReference type="ChEBI" id="CHEBI:49883"/>
    </cofactor>
    <text evidence="14">Binds 1 [4Fe-4S] cluster.</text>
</comment>
<protein>
    <recommendedName>
        <fullName evidence="5 14">Adenine DNA glycosylase</fullName>
        <ecNumber evidence="4 14">3.2.2.31</ecNumber>
    </recommendedName>
</protein>
<proteinExistence type="inferred from homology"/>
<evidence type="ECO:0000256" key="3">
    <source>
        <dbReference type="ARBA" id="ARBA00008343"/>
    </source>
</evidence>
<name>A0A1I6G7Q9_9FLAO</name>
<evidence type="ECO:0000313" key="17">
    <source>
        <dbReference type="Proteomes" id="UP000199534"/>
    </source>
</evidence>
<dbReference type="Gene3D" id="1.10.340.30">
    <property type="entry name" value="Hypothetical protein, domain 2"/>
    <property type="match status" value="1"/>
</dbReference>
<dbReference type="PANTHER" id="PTHR42944:SF1">
    <property type="entry name" value="ADENINE DNA GLYCOSYLASE"/>
    <property type="match status" value="1"/>
</dbReference>
<evidence type="ECO:0000256" key="8">
    <source>
        <dbReference type="ARBA" id="ARBA00022763"/>
    </source>
</evidence>
<dbReference type="GO" id="GO:0006284">
    <property type="term" value="P:base-excision repair"/>
    <property type="evidence" value="ECO:0007669"/>
    <property type="project" value="UniProtKB-UniRule"/>
</dbReference>
<dbReference type="PANTHER" id="PTHR42944">
    <property type="entry name" value="ADENINE DNA GLYCOSYLASE"/>
    <property type="match status" value="1"/>
</dbReference>
<comment type="function">
    <text evidence="2">Adenine glycosylase active on G-A mispairs. MutY also corrects error-prone DNA synthesis past GO lesions which are due to the oxidatively damaged form of guanine: 7,8-dihydro-8-oxoguanine (8-oxo-dGTP).</text>
</comment>
<dbReference type="InterPro" id="IPR000445">
    <property type="entry name" value="HhH_motif"/>
</dbReference>
<evidence type="ECO:0000256" key="1">
    <source>
        <dbReference type="ARBA" id="ARBA00000843"/>
    </source>
</evidence>
<comment type="catalytic activity">
    <reaction evidence="1 14">
        <text>Hydrolyzes free adenine bases from 7,8-dihydro-8-oxoguanine:adenine mismatched double-stranded DNA, leaving an apurinic site.</text>
        <dbReference type="EC" id="3.2.2.31"/>
    </reaction>
</comment>
<dbReference type="Pfam" id="PF14815">
    <property type="entry name" value="NUDIX_4"/>
    <property type="match status" value="1"/>
</dbReference>
<evidence type="ECO:0000256" key="13">
    <source>
        <dbReference type="ARBA" id="ARBA00023295"/>
    </source>
</evidence>
<keyword evidence="11" id="KW-0411">Iron-sulfur</keyword>
<keyword evidence="6" id="KW-0004">4Fe-4S</keyword>
<dbReference type="FunFam" id="1.10.340.30:FF:000002">
    <property type="entry name" value="Adenine DNA glycosylase"/>
    <property type="match status" value="1"/>
</dbReference>